<feature type="signal peptide" evidence="1">
    <location>
        <begin position="1"/>
        <end position="18"/>
    </location>
</feature>
<evidence type="ECO:0000256" key="1">
    <source>
        <dbReference type="SAM" id="SignalP"/>
    </source>
</evidence>
<gene>
    <name evidence="2" type="ORF">BKA67DRAFT_267001</name>
</gene>
<feature type="chain" id="PRO_5040453402" evidence="1">
    <location>
        <begin position="19"/>
        <end position="80"/>
    </location>
</feature>
<reference evidence="2" key="1">
    <citation type="journal article" date="2021" name="Nat. Commun.">
        <title>Genetic determinants of endophytism in the Arabidopsis root mycobiome.</title>
        <authorList>
            <person name="Mesny F."/>
            <person name="Miyauchi S."/>
            <person name="Thiergart T."/>
            <person name="Pickel B."/>
            <person name="Atanasova L."/>
            <person name="Karlsson M."/>
            <person name="Huettel B."/>
            <person name="Barry K.W."/>
            <person name="Haridas S."/>
            <person name="Chen C."/>
            <person name="Bauer D."/>
            <person name="Andreopoulos W."/>
            <person name="Pangilinan J."/>
            <person name="LaButti K."/>
            <person name="Riley R."/>
            <person name="Lipzen A."/>
            <person name="Clum A."/>
            <person name="Drula E."/>
            <person name="Henrissat B."/>
            <person name="Kohler A."/>
            <person name="Grigoriev I.V."/>
            <person name="Martin F.M."/>
            <person name="Hacquard S."/>
        </authorList>
    </citation>
    <scope>NUCLEOTIDE SEQUENCE</scope>
    <source>
        <strain evidence="2">MPI-SDFR-AT-0073</strain>
    </source>
</reference>
<dbReference type="EMBL" id="JAGPXC010000004">
    <property type="protein sequence ID" value="KAH6653987.1"/>
    <property type="molecule type" value="Genomic_DNA"/>
</dbReference>
<dbReference type="GeneID" id="70124748"/>
<keyword evidence="3" id="KW-1185">Reference proteome</keyword>
<accession>A0A9P8ZWQ6</accession>
<evidence type="ECO:0000313" key="3">
    <source>
        <dbReference type="Proteomes" id="UP000758603"/>
    </source>
</evidence>
<dbReference type="AlphaFoldDB" id="A0A9P8ZWQ6"/>
<name>A0A9P8ZWQ6_9PEZI</name>
<dbReference type="Proteomes" id="UP000758603">
    <property type="component" value="Unassembled WGS sequence"/>
</dbReference>
<sequence length="80" mass="9536">MSFNRFVLLLSFSYFVGGKKERKKGRKKEKEKPLDCLMHIIKFGRVPVPQMGFDYNVPDVTRISASNFEHHYRTNWNKKN</sequence>
<protein>
    <submittedName>
        <fullName evidence="2">Uncharacterized protein</fullName>
    </submittedName>
</protein>
<keyword evidence="1" id="KW-0732">Signal</keyword>
<organism evidence="2 3">
    <name type="scientific">Truncatella angustata</name>
    <dbReference type="NCBI Taxonomy" id="152316"/>
    <lineage>
        <taxon>Eukaryota</taxon>
        <taxon>Fungi</taxon>
        <taxon>Dikarya</taxon>
        <taxon>Ascomycota</taxon>
        <taxon>Pezizomycotina</taxon>
        <taxon>Sordariomycetes</taxon>
        <taxon>Xylariomycetidae</taxon>
        <taxon>Amphisphaeriales</taxon>
        <taxon>Sporocadaceae</taxon>
        <taxon>Truncatella</taxon>
    </lineage>
</organism>
<comment type="caution">
    <text evidence="2">The sequence shown here is derived from an EMBL/GenBank/DDBJ whole genome shotgun (WGS) entry which is preliminary data.</text>
</comment>
<proteinExistence type="predicted"/>
<evidence type="ECO:0000313" key="2">
    <source>
        <dbReference type="EMBL" id="KAH6653987.1"/>
    </source>
</evidence>
<dbReference type="RefSeq" id="XP_045958257.1">
    <property type="nucleotide sequence ID" value="XM_046095855.1"/>
</dbReference>